<feature type="transmembrane region" description="Helical" evidence="1">
    <location>
        <begin position="101"/>
        <end position="120"/>
    </location>
</feature>
<dbReference type="Proteomes" id="UP001311232">
    <property type="component" value="Unassembled WGS sequence"/>
</dbReference>
<comment type="caution">
    <text evidence="2">The sequence shown here is derived from an EMBL/GenBank/DDBJ whole genome shotgun (WGS) entry which is preliminary data.</text>
</comment>
<keyword evidence="3" id="KW-1185">Reference proteome</keyword>
<sequence length="133" mass="15529">MLPGRWDCGKQMKDTPKEEIKENFVCFWTKEDKGVHTAGLNSVAAKMVKTYASCKLLNILKRNIFSIIIMDKELHNKSKCKGNAAKRQTWQLSIVFSVQECFCFVHMWIWLAFGMLFTLWEFTKLDVIVFIVN</sequence>
<evidence type="ECO:0000256" key="1">
    <source>
        <dbReference type="SAM" id="Phobius"/>
    </source>
</evidence>
<accession>A0AAV9R0Q2</accession>
<reference evidence="2 3" key="1">
    <citation type="submission" date="2021-06" db="EMBL/GenBank/DDBJ databases">
        <authorList>
            <person name="Palmer J.M."/>
        </authorList>
    </citation>
    <scope>NUCLEOTIDE SEQUENCE [LARGE SCALE GENOMIC DNA]</scope>
    <source>
        <strain evidence="2 3">MEX-2019</strain>
        <tissue evidence="2">Muscle</tissue>
    </source>
</reference>
<dbReference type="EMBL" id="JAHHUM010002493">
    <property type="protein sequence ID" value="KAK5603338.1"/>
    <property type="molecule type" value="Genomic_DNA"/>
</dbReference>
<keyword evidence="1" id="KW-0812">Transmembrane</keyword>
<organism evidence="2 3">
    <name type="scientific">Crenichthys baileyi</name>
    <name type="common">White River springfish</name>
    <dbReference type="NCBI Taxonomy" id="28760"/>
    <lineage>
        <taxon>Eukaryota</taxon>
        <taxon>Metazoa</taxon>
        <taxon>Chordata</taxon>
        <taxon>Craniata</taxon>
        <taxon>Vertebrata</taxon>
        <taxon>Euteleostomi</taxon>
        <taxon>Actinopterygii</taxon>
        <taxon>Neopterygii</taxon>
        <taxon>Teleostei</taxon>
        <taxon>Neoteleostei</taxon>
        <taxon>Acanthomorphata</taxon>
        <taxon>Ovalentaria</taxon>
        <taxon>Atherinomorphae</taxon>
        <taxon>Cyprinodontiformes</taxon>
        <taxon>Goodeidae</taxon>
        <taxon>Crenichthys</taxon>
    </lineage>
</organism>
<gene>
    <name evidence="2" type="ORF">CRENBAI_009659</name>
</gene>
<name>A0AAV9R0Q2_9TELE</name>
<proteinExistence type="predicted"/>
<keyword evidence="1" id="KW-0472">Membrane</keyword>
<evidence type="ECO:0000313" key="3">
    <source>
        <dbReference type="Proteomes" id="UP001311232"/>
    </source>
</evidence>
<protein>
    <submittedName>
        <fullName evidence="2">Uncharacterized protein</fullName>
    </submittedName>
</protein>
<evidence type="ECO:0000313" key="2">
    <source>
        <dbReference type="EMBL" id="KAK5603338.1"/>
    </source>
</evidence>
<dbReference type="AlphaFoldDB" id="A0AAV9R0Q2"/>
<keyword evidence="1" id="KW-1133">Transmembrane helix</keyword>